<name>G0U3B7_TRYVY</name>
<evidence type="ECO:0000313" key="9">
    <source>
        <dbReference type="EMBL" id="CCC50773.1"/>
    </source>
</evidence>
<gene>
    <name evidence="9" type="ORF">TVY486_0905940</name>
</gene>
<dbReference type="GO" id="GO:0005524">
    <property type="term" value="F:ATP binding"/>
    <property type="evidence" value="ECO:0007669"/>
    <property type="project" value="UniProtKB-KW"/>
</dbReference>
<organism evidence="9">
    <name type="scientific">Trypanosoma vivax (strain Y486)</name>
    <dbReference type="NCBI Taxonomy" id="1055687"/>
    <lineage>
        <taxon>Eukaryota</taxon>
        <taxon>Discoba</taxon>
        <taxon>Euglenozoa</taxon>
        <taxon>Kinetoplastea</taxon>
        <taxon>Metakinetoplastina</taxon>
        <taxon>Trypanosomatida</taxon>
        <taxon>Trypanosomatidae</taxon>
        <taxon>Trypanosoma</taxon>
        <taxon>Duttonella</taxon>
    </lineage>
</organism>
<evidence type="ECO:0000256" key="7">
    <source>
        <dbReference type="ARBA" id="ARBA00022840"/>
    </source>
</evidence>
<evidence type="ECO:0000256" key="2">
    <source>
        <dbReference type="ARBA" id="ARBA00012105"/>
    </source>
</evidence>
<proteinExistence type="predicted"/>
<dbReference type="PANTHER" id="PTHR22749:SF6">
    <property type="entry name" value="RIBOFLAVIN KINASE"/>
    <property type="match status" value="1"/>
</dbReference>
<dbReference type="SUPFAM" id="SSF82114">
    <property type="entry name" value="Riboflavin kinase-like"/>
    <property type="match status" value="1"/>
</dbReference>
<evidence type="ECO:0000256" key="5">
    <source>
        <dbReference type="ARBA" id="ARBA00022679"/>
    </source>
</evidence>
<evidence type="ECO:0000256" key="4">
    <source>
        <dbReference type="ARBA" id="ARBA00022643"/>
    </source>
</evidence>
<accession>G0U3B7</accession>
<evidence type="ECO:0000256" key="1">
    <source>
        <dbReference type="ARBA" id="ARBA00005201"/>
    </source>
</evidence>
<dbReference type="EMBL" id="HE573025">
    <property type="protein sequence ID" value="CCC50773.1"/>
    <property type="molecule type" value="Genomic_DNA"/>
</dbReference>
<dbReference type="GO" id="GO:0009398">
    <property type="term" value="P:FMN biosynthetic process"/>
    <property type="evidence" value="ECO:0007669"/>
    <property type="project" value="UniProtKB-UniPathway"/>
</dbReference>
<keyword evidence="7" id="KW-0067">ATP-binding</keyword>
<dbReference type="InterPro" id="IPR023468">
    <property type="entry name" value="Riboflavin_kinase"/>
</dbReference>
<dbReference type="AlphaFoldDB" id="G0U3B7"/>
<dbReference type="Gene3D" id="2.40.30.30">
    <property type="entry name" value="Riboflavin kinase-like"/>
    <property type="match status" value="1"/>
</dbReference>
<dbReference type="SMART" id="SM00904">
    <property type="entry name" value="Flavokinase"/>
    <property type="match status" value="1"/>
</dbReference>
<dbReference type="OMA" id="NGEVHKM"/>
<protein>
    <recommendedName>
        <fullName evidence="2">riboflavin kinase</fullName>
        <ecNumber evidence="2">2.7.1.26</ecNumber>
    </recommendedName>
</protein>
<reference evidence="9" key="1">
    <citation type="journal article" date="2012" name="Proc. Natl. Acad. Sci. U.S.A.">
        <title>Antigenic diversity is generated by distinct evolutionary mechanisms in African trypanosome species.</title>
        <authorList>
            <person name="Jackson A.P."/>
            <person name="Berry A."/>
            <person name="Aslett M."/>
            <person name="Allison H.C."/>
            <person name="Burton P."/>
            <person name="Vavrova-Anderson J."/>
            <person name="Brown R."/>
            <person name="Browne H."/>
            <person name="Corton N."/>
            <person name="Hauser H."/>
            <person name="Gamble J."/>
            <person name="Gilderthorp R."/>
            <person name="Marcello L."/>
            <person name="McQuillan J."/>
            <person name="Otto T.D."/>
            <person name="Quail M.A."/>
            <person name="Sanders M.J."/>
            <person name="van Tonder A."/>
            <person name="Ginger M.L."/>
            <person name="Field M.C."/>
            <person name="Barry J.D."/>
            <person name="Hertz-Fowler C."/>
            <person name="Berriman M."/>
        </authorList>
    </citation>
    <scope>NUCLEOTIDE SEQUENCE</scope>
    <source>
        <strain evidence="9">Y486</strain>
    </source>
</reference>
<evidence type="ECO:0000256" key="3">
    <source>
        <dbReference type="ARBA" id="ARBA00022630"/>
    </source>
</evidence>
<keyword evidence="4" id="KW-0288">FMN</keyword>
<dbReference type="PANTHER" id="PTHR22749">
    <property type="entry name" value="RIBOFLAVIN KINASE/FMN ADENYLYLTRANSFERASE"/>
    <property type="match status" value="1"/>
</dbReference>
<comment type="pathway">
    <text evidence="1">Cofactor biosynthesis; FMN biosynthesis; FMN from riboflavin (ATP route): step 1/1.</text>
</comment>
<dbReference type="EC" id="2.7.1.26" evidence="2"/>
<dbReference type="InterPro" id="IPR023465">
    <property type="entry name" value="Riboflavin_kinase_dom_sf"/>
</dbReference>
<evidence type="ECO:0000256" key="6">
    <source>
        <dbReference type="ARBA" id="ARBA00022741"/>
    </source>
</evidence>
<dbReference type="InterPro" id="IPR015865">
    <property type="entry name" value="Riboflavin_kinase_bac/euk"/>
</dbReference>
<keyword evidence="9" id="KW-0418">Kinase</keyword>
<dbReference type="UniPathway" id="UPA00276">
    <property type="reaction ID" value="UER00406"/>
</dbReference>
<keyword evidence="5" id="KW-0808">Transferase</keyword>
<sequence length="172" mass="19120">MTFKPFYLRGVVVHGKGRGGTQLGFPTANLQLDDQIKEQLKAYENRVVYGWGSVVGLPGNETAGLGPFAFAASVGCNSHFQENILTVEPHFLNQFEEDFYGATVKIVVLGVLREMGVFCSLEALVNAIKEDVRQTRAILDKPEMQRFKDHSLLVPRLLPSDTAPHFELLTLE</sequence>
<keyword evidence="3" id="KW-0285">Flavoprotein</keyword>
<dbReference type="Pfam" id="PF01687">
    <property type="entry name" value="Flavokinase"/>
    <property type="match status" value="1"/>
</dbReference>
<evidence type="ECO:0000259" key="8">
    <source>
        <dbReference type="SMART" id="SM00904"/>
    </source>
</evidence>
<dbReference type="GO" id="GO:0009231">
    <property type="term" value="P:riboflavin biosynthetic process"/>
    <property type="evidence" value="ECO:0007669"/>
    <property type="project" value="InterPro"/>
</dbReference>
<feature type="domain" description="Riboflavin kinase" evidence="8">
    <location>
        <begin position="1"/>
        <end position="140"/>
    </location>
</feature>
<dbReference type="VEuPathDB" id="TriTrypDB:TvY486_0905940"/>
<dbReference type="GO" id="GO:0008531">
    <property type="term" value="F:riboflavin kinase activity"/>
    <property type="evidence" value="ECO:0007669"/>
    <property type="project" value="UniProtKB-EC"/>
</dbReference>
<keyword evidence="6" id="KW-0547">Nucleotide-binding</keyword>